<dbReference type="GO" id="GO:0046872">
    <property type="term" value="F:metal ion binding"/>
    <property type="evidence" value="ECO:0007669"/>
    <property type="project" value="UniProtKB-KW"/>
</dbReference>
<dbReference type="EMBL" id="WSRR01000003">
    <property type="protein sequence ID" value="MVX60354.1"/>
    <property type="molecule type" value="Genomic_DNA"/>
</dbReference>
<dbReference type="Pfam" id="PF13470">
    <property type="entry name" value="PIN_3"/>
    <property type="match status" value="1"/>
</dbReference>
<dbReference type="InterPro" id="IPR002716">
    <property type="entry name" value="PIN_dom"/>
</dbReference>
<evidence type="ECO:0000256" key="4">
    <source>
        <dbReference type="ARBA" id="ARBA00022842"/>
    </source>
</evidence>
<evidence type="ECO:0000256" key="3">
    <source>
        <dbReference type="ARBA" id="ARBA00022801"/>
    </source>
</evidence>
<dbReference type="AlphaFoldDB" id="A0A6N8JMR8"/>
<dbReference type="SUPFAM" id="SSF88723">
    <property type="entry name" value="PIN domain-like"/>
    <property type="match status" value="1"/>
</dbReference>
<sequence length="167" mass="18677">MVITGENAIVVDKNVWLDFYLPDRPLHEPATRFINTVEKCNANVAIPADAVKDVFYVLGKQMKQLVRENGGTVDEATARAIKDFAWRCVDHMTDLAVSIPLDDRTAWLTRHYRDITSDYEDGSVLASCALCKARYLVTHDKDLAARAEVTTKTAAEMADLIAHAHRC</sequence>
<dbReference type="Proteomes" id="UP000463388">
    <property type="component" value="Unassembled WGS sequence"/>
</dbReference>
<organism evidence="6 7">
    <name type="scientific">Adlercreutzia mucosicola</name>
    <dbReference type="NCBI Taxonomy" id="580026"/>
    <lineage>
        <taxon>Bacteria</taxon>
        <taxon>Bacillati</taxon>
        <taxon>Actinomycetota</taxon>
        <taxon>Coriobacteriia</taxon>
        <taxon>Eggerthellales</taxon>
        <taxon>Eggerthellaceae</taxon>
        <taxon>Adlercreutzia</taxon>
    </lineage>
</organism>
<gene>
    <name evidence="6" type="ORF">GKZ27_02605</name>
</gene>
<keyword evidence="4" id="KW-0460">Magnesium</keyword>
<evidence type="ECO:0000256" key="1">
    <source>
        <dbReference type="ARBA" id="ARBA00022722"/>
    </source>
</evidence>
<evidence type="ECO:0000313" key="6">
    <source>
        <dbReference type="EMBL" id="MVX60354.1"/>
    </source>
</evidence>
<comment type="caution">
    <text evidence="6">The sequence shown here is derived from an EMBL/GenBank/DDBJ whole genome shotgun (WGS) entry which is preliminary data.</text>
</comment>
<feature type="domain" description="PIN" evidence="5">
    <location>
        <begin position="9"/>
        <end position="142"/>
    </location>
</feature>
<keyword evidence="2" id="KW-0479">Metal-binding</keyword>
<dbReference type="InterPro" id="IPR029060">
    <property type="entry name" value="PIN-like_dom_sf"/>
</dbReference>
<accession>A0A6N8JMR8</accession>
<reference evidence="6 7" key="1">
    <citation type="submission" date="2019-12" db="EMBL/GenBank/DDBJ databases">
        <title>Microbes associate with the intestines of laboratory mice.</title>
        <authorList>
            <person name="Navarre W."/>
            <person name="Wong E."/>
        </authorList>
    </citation>
    <scope>NUCLEOTIDE SEQUENCE [LARGE SCALE GENOMIC DNA]</scope>
    <source>
        <strain evidence="6 7">NM66_B29</strain>
    </source>
</reference>
<evidence type="ECO:0000313" key="7">
    <source>
        <dbReference type="Proteomes" id="UP000463388"/>
    </source>
</evidence>
<evidence type="ECO:0000256" key="2">
    <source>
        <dbReference type="ARBA" id="ARBA00022723"/>
    </source>
</evidence>
<protein>
    <submittedName>
        <fullName evidence="6">PIN domain-containing protein</fullName>
    </submittedName>
</protein>
<keyword evidence="1" id="KW-0540">Nuclease</keyword>
<keyword evidence="3" id="KW-0378">Hydrolase</keyword>
<dbReference type="GO" id="GO:0004518">
    <property type="term" value="F:nuclease activity"/>
    <property type="evidence" value="ECO:0007669"/>
    <property type="project" value="UniProtKB-KW"/>
</dbReference>
<evidence type="ECO:0000259" key="5">
    <source>
        <dbReference type="Pfam" id="PF13470"/>
    </source>
</evidence>
<name>A0A6N8JMR8_9ACTN</name>
<proteinExistence type="predicted"/>
<dbReference type="GO" id="GO:0016787">
    <property type="term" value="F:hydrolase activity"/>
    <property type="evidence" value="ECO:0007669"/>
    <property type="project" value="UniProtKB-KW"/>
</dbReference>
<dbReference type="Gene3D" id="3.40.50.1010">
    <property type="entry name" value="5'-nuclease"/>
    <property type="match status" value="1"/>
</dbReference>
<keyword evidence="7" id="KW-1185">Reference proteome</keyword>